<keyword evidence="1" id="KW-1133">Transmembrane helix</keyword>
<name>A8RCE1_9FIRM</name>
<gene>
    <name evidence="2" type="ORF">EUBDOL_01361</name>
</gene>
<dbReference type="AlphaFoldDB" id="A8RCE1"/>
<dbReference type="Proteomes" id="UP000004090">
    <property type="component" value="Unassembled WGS sequence"/>
</dbReference>
<sequence length="42" mass="5061">MVNIIPLTVIYASTYYSFVIVFYDKLQYLQTAMDWKYAMQDI</sequence>
<evidence type="ECO:0000313" key="3">
    <source>
        <dbReference type="Proteomes" id="UP000004090"/>
    </source>
</evidence>
<feature type="transmembrane region" description="Helical" evidence="1">
    <location>
        <begin position="6"/>
        <end position="23"/>
    </location>
</feature>
<comment type="caution">
    <text evidence="2">The sequence shown here is derived from an EMBL/GenBank/DDBJ whole genome shotgun (WGS) entry which is preliminary data.</text>
</comment>
<evidence type="ECO:0000313" key="2">
    <source>
        <dbReference type="EMBL" id="EDP11033.1"/>
    </source>
</evidence>
<proteinExistence type="predicted"/>
<protein>
    <submittedName>
        <fullName evidence="2">Uncharacterized protein</fullName>
    </submittedName>
</protein>
<keyword evidence="1" id="KW-0812">Transmembrane</keyword>
<dbReference type="EMBL" id="ABAW02000020">
    <property type="protein sequence ID" value="EDP11033.1"/>
    <property type="molecule type" value="Genomic_DNA"/>
</dbReference>
<organism evidence="2 3">
    <name type="scientific">Amedibacillus dolichus DSM 3991</name>
    <dbReference type="NCBI Taxonomy" id="428127"/>
    <lineage>
        <taxon>Bacteria</taxon>
        <taxon>Bacillati</taxon>
        <taxon>Bacillota</taxon>
        <taxon>Erysipelotrichia</taxon>
        <taxon>Erysipelotrichales</taxon>
        <taxon>Erysipelotrichaceae</taxon>
        <taxon>Amedibacillus</taxon>
    </lineage>
</organism>
<dbReference type="HOGENOM" id="CLU_3251653_0_0_9"/>
<reference evidence="2 3" key="1">
    <citation type="submission" date="2007-09" db="EMBL/GenBank/DDBJ databases">
        <title>Draft genome sequence of Eubacterium dolichum (DSM 3991).</title>
        <authorList>
            <person name="Sudarsanam P."/>
            <person name="Ley R."/>
            <person name="Guruge J."/>
            <person name="Turnbaugh P.J."/>
            <person name="Mahowald M."/>
            <person name="Liep D."/>
            <person name="Gordon J."/>
        </authorList>
    </citation>
    <scope>NUCLEOTIDE SEQUENCE [LARGE SCALE GENOMIC DNA]</scope>
    <source>
        <strain evidence="2 3">DSM 3991</strain>
    </source>
</reference>
<keyword evidence="1" id="KW-0472">Membrane</keyword>
<evidence type="ECO:0000256" key="1">
    <source>
        <dbReference type="SAM" id="Phobius"/>
    </source>
</evidence>
<accession>A8RCE1</accession>
<reference evidence="2 3" key="2">
    <citation type="submission" date="2007-09" db="EMBL/GenBank/DDBJ databases">
        <authorList>
            <person name="Fulton L."/>
            <person name="Clifton S."/>
            <person name="Fulton B."/>
            <person name="Xu J."/>
            <person name="Minx P."/>
            <person name="Pepin K.H."/>
            <person name="Johnson M."/>
            <person name="Thiruvilangam P."/>
            <person name="Bhonagiri V."/>
            <person name="Nash W.E."/>
            <person name="Mardis E.R."/>
            <person name="Wilson R.K."/>
        </authorList>
    </citation>
    <scope>NUCLEOTIDE SEQUENCE [LARGE SCALE GENOMIC DNA]</scope>
    <source>
        <strain evidence="2 3">DSM 3991</strain>
    </source>
</reference>